<evidence type="ECO:0000313" key="6">
    <source>
        <dbReference type="Proteomes" id="UP000253303"/>
    </source>
</evidence>
<dbReference type="PANTHER" id="PTHR46796">
    <property type="entry name" value="HTH-TYPE TRANSCRIPTIONAL ACTIVATOR RHAS-RELATED"/>
    <property type="match status" value="1"/>
</dbReference>
<dbReference type="InterPro" id="IPR050204">
    <property type="entry name" value="AraC_XylS_family_regulators"/>
</dbReference>
<dbReference type="PROSITE" id="PS01124">
    <property type="entry name" value="HTH_ARAC_FAMILY_2"/>
    <property type="match status" value="1"/>
</dbReference>
<dbReference type="GO" id="GO:0003700">
    <property type="term" value="F:DNA-binding transcription factor activity"/>
    <property type="evidence" value="ECO:0007669"/>
    <property type="project" value="InterPro"/>
</dbReference>
<dbReference type="PANTHER" id="PTHR46796:SF13">
    <property type="entry name" value="HTH-TYPE TRANSCRIPTIONAL ACTIVATOR RHAS"/>
    <property type="match status" value="1"/>
</dbReference>
<evidence type="ECO:0000259" key="4">
    <source>
        <dbReference type="PROSITE" id="PS01124"/>
    </source>
</evidence>
<evidence type="ECO:0000256" key="2">
    <source>
        <dbReference type="ARBA" id="ARBA00023125"/>
    </source>
</evidence>
<dbReference type="SUPFAM" id="SSF46689">
    <property type="entry name" value="Homeodomain-like"/>
    <property type="match status" value="2"/>
</dbReference>
<gene>
    <name evidence="5" type="ORF">DP939_18360</name>
</gene>
<dbReference type="InterPro" id="IPR018062">
    <property type="entry name" value="HTH_AraC-typ_CS"/>
</dbReference>
<dbReference type="SMART" id="SM00342">
    <property type="entry name" value="HTH_ARAC"/>
    <property type="match status" value="1"/>
</dbReference>
<dbReference type="InterPro" id="IPR032783">
    <property type="entry name" value="AraC_lig"/>
</dbReference>
<feature type="domain" description="HTH araC/xylS-type" evidence="4">
    <location>
        <begin position="208"/>
        <end position="306"/>
    </location>
</feature>
<dbReference type="Pfam" id="PF12833">
    <property type="entry name" value="HTH_18"/>
    <property type="match status" value="1"/>
</dbReference>
<evidence type="ECO:0000313" key="5">
    <source>
        <dbReference type="EMBL" id="RBQ18475.1"/>
    </source>
</evidence>
<sequence>MDVLADALSAAGVRGTVAIRIDGGDDWGVTWARNADAVLYAMATGTAWLTPDLPGGGGPIELLPGDVVLLPTGAAHSIADAAHRTPLACDLTLAEESAHSGAPVRLGSGEPRTHLLGASYRHDRAVSLRVFDLLPPVVHIRGGRANSGLDDTVRMLARETGDPQIATTVVLDRLIDVILVQLLRHWLRTHPDLTRGCWLGALADPLVTDAMTRMHQRPDRPWTTDTLARDLAVSRSTLTRRFQDVTGQTPGAYLTQWRMDLAARRLRDSDDSVETIARSVGYASVHAFNRAFRRLRAQPPARFRHTIRHPTPSTED</sequence>
<proteinExistence type="predicted"/>
<organism evidence="5 6">
    <name type="scientific">Spongiactinospora rosea</name>
    <dbReference type="NCBI Taxonomy" id="2248750"/>
    <lineage>
        <taxon>Bacteria</taxon>
        <taxon>Bacillati</taxon>
        <taxon>Actinomycetota</taxon>
        <taxon>Actinomycetes</taxon>
        <taxon>Streptosporangiales</taxon>
        <taxon>Streptosporangiaceae</taxon>
        <taxon>Spongiactinospora</taxon>
    </lineage>
</organism>
<dbReference type="GO" id="GO:0043565">
    <property type="term" value="F:sequence-specific DNA binding"/>
    <property type="evidence" value="ECO:0007669"/>
    <property type="project" value="InterPro"/>
</dbReference>
<dbReference type="PROSITE" id="PS00041">
    <property type="entry name" value="HTH_ARAC_FAMILY_1"/>
    <property type="match status" value="1"/>
</dbReference>
<dbReference type="AlphaFoldDB" id="A0A366LWZ5"/>
<dbReference type="InterPro" id="IPR018060">
    <property type="entry name" value="HTH_AraC"/>
</dbReference>
<dbReference type="InterPro" id="IPR009057">
    <property type="entry name" value="Homeodomain-like_sf"/>
</dbReference>
<dbReference type="Gene3D" id="1.10.10.60">
    <property type="entry name" value="Homeodomain-like"/>
    <property type="match status" value="2"/>
</dbReference>
<keyword evidence="2" id="KW-0238">DNA-binding</keyword>
<dbReference type="EMBL" id="QMEY01000007">
    <property type="protein sequence ID" value="RBQ18475.1"/>
    <property type="molecule type" value="Genomic_DNA"/>
</dbReference>
<dbReference type="OrthoDB" id="241790at2"/>
<dbReference type="Pfam" id="PF12852">
    <property type="entry name" value="Cupin_6"/>
    <property type="match status" value="1"/>
</dbReference>
<evidence type="ECO:0000256" key="3">
    <source>
        <dbReference type="ARBA" id="ARBA00023163"/>
    </source>
</evidence>
<accession>A0A366LWZ5</accession>
<evidence type="ECO:0000256" key="1">
    <source>
        <dbReference type="ARBA" id="ARBA00023015"/>
    </source>
</evidence>
<reference evidence="5 6" key="1">
    <citation type="submission" date="2018-06" db="EMBL/GenBank/DDBJ databases">
        <title>Sphaerisporangium craniellae sp. nov., isolated from a marine sponge in the South China Sea.</title>
        <authorList>
            <person name="Li L."/>
        </authorList>
    </citation>
    <scope>NUCLEOTIDE SEQUENCE [LARGE SCALE GENOMIC DNA]</scope>
    <source>
        <strain evidence="5 6">LHW63015</strain>
    </source>
</reference>
<keyword evidence="3" id="KW-0804">Transcription</keyword>
<dbReference type="Proteomes" id="UP000253303">
    <property type="component" value="Unassembled WGS sequence"/>
</dbReference>
<dbReference type="RefSeq" id="WP_113981950.1">
    <property type="nucleotide sequence ID" value="NZ_QMEY01000007.1"/>
</dbReference>
<protein>
    <submittedName>
        <fullName evidence="5">AraC family transcriptional regulator</fullName>
    </submittedName>
</protein>
<name>A0A366LWZ5_9ACTN</name>
<keyword evidence="1" id="KW-0805">Transcription regulation</keyword>
<comment type="caution">
    <text evidence="5">The sequence shown here is derived from an EMBL/GenBank/DDBJ whole genome shotgun (WGS) entry which is preliminary data.</text>
</comment>
<keyword evidence="6" id="KW-1185">Reference proteome</keyword>